<organism evidence="1 2">
    <name type="scientific">Marinobacterium weihaiense</name>
    <dbReference type="NCBI Taxonomy" id="2851016"/>
    <lineage>
        <taxon>Bacteria</taxon>
        <taxon>Pseudomonadati</taxon>
        <taxon>Pseudomonadota</taxon>
        <taxon>Gammaproteobacteria</taxon>
        <taxon>Oceanospirillales</taxon>
        <taxon>Oceanospirillaceae</taxon>
        <taxon>Marinobacterium</taxon>
    </lineage>
</organism>
<dbReference type="Pfam" id="PF08888">
    <property type="entry name" value="HopJ"/>
    <property type="match status" value="1"/>
</dbReference>
<dbReference type="Proteomes" id="UP000755551">
    <property type="component" value="Unassembled WGS sequence"/>
</dbReference>
<dbReference type="EMBL" id="JAHQZT010000005">
    <property type="protein sequence ID" value="MBV0932833.1"/>
    <property type="molecule type" value="Genomic_DNA"/>
</dbReference>
<name>A0ABS6M971_9GAMM</name>
<gene>
    <name evidence="1" type="ORF">KTN04_05720</name>
</gene>
<dbReference type="RefSeq" id="WP_217334253.1">
    <property type="nucleotide sequence ID" value="NZ_JAHQZT010000005.1"/>
</dbReference>
<accession>A0ABS6M971</accession>
<reference evidence="1 2" key="1">
    <citation type="submission" date="2021-06" db="EMBL/GenBank/DDBJ databases">
        <title>Bacterium isolated from marine sediment.</title>
        <authorList>
            <person name="Zhu K.-L."/>
            <person name="Du Z.-J."/>
            <person name="Liang Q.-Y."/>
        </authorList>
    </citation>
    <scope>NUCLEOTIDE SEQUENCE [LARGE SCALE GENOMIC DNA]</scope>
    <source>
        <strain evidence="1 2">A346</strain>
    </source>
</reference>
<comment type="caution">
    <text evidence="1">The sequence shown here is derived from an EMBL/GenBank/DDBJ whole genome shotgun (WGS) entry which is preliminary data.</text>
</comment>
<proteinExistence type="predicted"/>
<sequence>MTPEAFAACIGQDDSLDFEDTQAVISEYFDYTPCAFNNGGIFNEAGQNEGSCKIFGFGQLMQLDQAQTLACFGRFYRDVLNTPDGSDHGNIRNFMRTGWDGIQFEGQPLVRKSD</sequence>
<dbReference type="InterPro" id="IPR014984">
    <property type="entry name" value="HopJ"/>
</dbReference>
<evidence type="ECO:0000313" key="2">
    <source>
        <dbReference type="Proteomes" id="UP000755551"/>
    </source>
</evidence>
<protein>
    <submittedName>
        <fullName evidence="1">HopJ type III effector protein</fullName>
    </submittedName>
</protein>
<keyword evidence="2" id="KW-1185">Reference proteome</keyword>
<evidence type="ECO:0000313" key="1">
    <source>
        <dbReference type="EMBL" id="MBV0932833.1"/>
    </source>
</evidence>